<dbReference type="Proteomes" id="UP000039046">
    <property type="component" value="Unassembled WGS sequence"/>
</dbReference>
<accession>A0A0A1TS31</accession>
<keyword evidence="2 5" id="KW-0812">Transmembrane</keyword>
<dbReference type="GO" id="GO:0008610">
    <property type="term" value="P:lipid biosynthetic process"/>
    <property type="evidence" value="ECO:0007669"/>
    <property type="project" value="InterPro"/>
</dbReference>
<gene>
    <name evidence="7" type="ORF">VHEMI10405</name>
</gene>
<keyword evidence="3 5" id="KW-1133">Transmembrane helix</keyword>
<feature type="transmembrane region" description="Helical" evidence="5">
    <location>
        <begin position="61"/>
        <end position="77"/>
    </location>
</feature>
<evidence type="ECO:0000259" key="6">
    <source>
        <dbReference type="Pfam" id="PF04116"/>
    </source>
</evidence>
<feature type="transmembrane region" description="Helical" evidence="5">
    <location>
        <begin position="83"/>
        <end position="106"/>
    </location>
</feature>
<keyword evidence="4 5" id="KW-0472">Membrane</keyword>
<protein>
    <recommendedName>
        <fullName evidence="6">Fatty acid hydroxylase domain-containing protein</fullName>
    </recommendedName>
</protein>
<reference evidence="7 8" key="1">
    <citation type="journal article" date="2015" name="Genome Announc.">
        <title>Draft Genome Sequence and Gene Annotation of the Entomopathogenic Fungus Verticillium hemipterigenum.</title>
        <authorList>
            <person name="Horn F."/>
            <person name="Habel A."/>
            <person name="Scharf D.H."/>
            <person name="Dworschak J."/>
            <person name="Brakhage A.A."/>
            <person name="Guthke R."/>
            <person name="Hertweck C."/>
            <person name="Linde J."/>
        </authorList>
    </citation>
    <scope>NUCLEOTIDE SEQUENCE [LARGE SCALE GENOMIC DNA]</scope>
</reference>
<dbReference type="HOGENOM" id="CLU_041178_0_0_1"/>
<dbReference type="InterPro" id="IPR006694">
    <property type="entry name" value="Fatty_acid_hydroxylase"/>
</dbReference>
<feature type="transmembrane region" description="Helical" evidence="5">
    <location>
        <begin position="232"/>
        <end position="255"/>
    </location>
</feature>
<dbReference type="OrthoDB" id="6354873at2759"/>
<sequence length="352" mass="41021">MIRNSKDSMKSTWRTGDRKSWSWAHWGFELVNAHPKDPNKSIPVFKKSTNIPHLSQRSSQIFIWVYAALPMILHELYTKATGWTLHPLAAFFLYTAGMHTMLLALVHSLRRLVHSYGFFDSEVVPERADIPDVGVAKVALSAFKTLDFRLAIAVLLTYNVADDPIILLTDTNRFLMALVKLGTYSIMLDMWYYTYHRSMHDISWLWKYHRTHHLAKHPTMLMTGYADLEQEIFDIFIVPLLTFATLYFMGLPLSFCEWYTCNMYILYGEIWGHSGIRLHACAPNPFHVILEAMGADLPHEDHDLHHRKGYRSSGNYGKQTRVWDRLFGTSWERIETHRSNVDYANMVIMPLY</sequence>
<dbReference type="GO" id="GO:0016491">
    <property type="term" value="F:oxidoreductase activity"/>
    <property type="evidence" value="ECO:0007669"/>
    <property type="project" value="InterPro"/>
</dbReference>
<dbReference type="PANTHER" id="PTHR11863">
    <property type="entry name" value="STEROL DESATURASE"/>
    <property type="match status" value="1"/>
</dbReference>
<dbReference type="InterPro" id="IPR050307">
    <property type="entry name" value="Sterol_Desaturase_Related"/>
</dbReference>
<organism evidence="7 8">
    <name type="scientific">[Torrubiella] hemipterigena</name>
    <dbReference type="NCBI Taxonomy" id="1531966"/>
    <lineage>
        <taxon>Eukaryota</taxon>
        <taxon>Fungi</taxon>
        <taxon>Dikarya</taxon>
        <taxon>Ascomycota</taxon>
        <taxon>Pezizomycotina</taxon>
        <taxon>Sordariomycetes</taxon>
        <taxon>Hypocreomycetidae</taxon>
        <taxon>Hypocreales</taxon>
        <taxon>Clavicipitaceae</taxon>
        <taxon>Clavicipitaceae incertae sedis</taxon>
        <taxon>'Torrubiella' clade</taxon>
    </lineage>
</organism>
<feature type="domain" description="Fatty acid hydroxylase" evidence="6">
    <location>
        <begin position="184"/>
        <end position="329"/>
    </location>
</feature>
<dbReference type="AlphaFoldDB" id="A0A0A1TS31"/>
<name>A0A0A1TS31_9HYPO</name>
<dbReference type="Pfam" id="PF04116">
    <property type="entry name" value="FA_hydroxylase"/>
    <property type="match status" value="1"/>
</dbReference>
<dbReference type="STRING" id="1531966.A0A0A1TS31"/>
<dbReference type="GO" id="GO:0005506">
    <property type="term" value="F:iron ion binding"/>
    <property type="evidence" value="ECO:0007669"/>
    <property type="project" value="InterPro"/>
</dbReference>
<evidence type="ECO:0000256" key="5">
    <source>
        <dbReference type="SAM" id="Phobius"/>
    </source>
</evidence>
<evidence type="ECO:0000256" key="1">
    <source>
        <dbReference type="ARBA" id="ARBA00004370"/>
    </source>
</evidence>
<feature type="transmembrane region" description="Helical" evidence="5">
    <location>
        <begin position="174"/>
        <end position="193"/>
    </location>
</feature>
<dbReference type="EMBL" id="CDHN01000008">
    <property type="protein sequence ID" value="CEJ94898.1"/>
    <property type="molecule type" value="Genomic_DNA"/>
</dbReference>
<dbReference type="GO" id="GO:0016020">
    <property type="term" value="C:membrane"/>
    <property type="evidence" value="ECO:0007669"/>
    <property type="project" value="UniProtKB-SubCell"/>
</dbReference>
<evidence type="ECO:0000256" key="4">
    <source>
        <dbReference type="ARBA" id="ARBA00023136"/>
    </source>
</evidence>
<keyword evidence="8" id="KW-1185">Reference proteome</keyword>
<comment type="subcellular location">
    <subcellularLocation>
        <location evidence="1">Membrane</location>
    </subcellularLocation>
</comment>
<proteinExistence type="predicted"/>
<evidence type="ECO:0000256" key="2">
    <source>
        <dbReference type="ARBA" id="ARBA00022692"/>
    </source>
</evidence>
<evidence type="ECO:0000313" key="7">
    <source>
        <dbReference type="EMBL" id="CEJ94898.1"/>
    </source>
</evidence>
<evidence type="ECO:0000313" key="8">
    <source>
        <dbReference type="Proteomes" id="UP000039046"/>
    </source>
</evidence>
<evidence type="ECO:0000256" key="3">
    <source>
        <dbReference type="ARBA" id="ARBA00022989"/>
    </source>
</evidence>